<evidence type="ECO:0000313" key="9">
    <source>
        <dbReference type="Proteomes" id="UP001085076"/>
    </source>
</evidence>
<feature type="domain" description="Gnk2-homologous" evidence="7">
    <location>
        <begin position="137"/>
        <end position="239"/>
    </location>
</feature>
<evidence type="ECO:0000256" key="6">
    <source>
        <dbReference type="SAM" id="SignalP"/>
    </source>
</evidence>
<accession>A0A9D5CE17</accession>
<reference evidence="8" key="1">
    <citation type="submission" date="2021-03" db="EMBL/GenBank/DDBJ databases">
        <authorList>
            <person name="Li Z."/>
            <person name="Yang C."/>
        </authorList>
    </citation>
    <scope>NUCLEOTIDE SEQUENCE</scope>
    <source>
        <strain evidence="8">Dzin_1.0</strain>
        <tissue evidence="8">Leaf</tissue>
    </source>
</reference>
<protein>
    <recommendedName>
        <fullName evidence="7">Gnk2-homologous domain-containing protein</fullName>
    </recommendedName>
</protein>
<dbReference type="Gene3D" id="3.30.430.20">
    <property type="entry name" value="Gnk2 domain, C-X8-C-X2-C motif"/>
    <property type="match status" value="2"/>
</dbReference>
<sequence>MASILLRHNKALCALFFLLFMIYHDTAMAILTFKPIKANCASTKYTENSTFSTNLKDLFSILKAKSSSSISINQTSGKAPDTTFGLYFCTGDLSQDNCQACIETAITDITESCRSSKQGIIWYDYCELRYSDTDFFGVPDTNGFAMINLNENTTSSRPVEVVSQLVQEAPLVKPLMFKTQPLISESLYALAQCSSDLTSQGCSDCLTTILTNIKACCTGAKGWRYLATSCWIRYEATPFLQNIINTTVISPSPPPSVSLAPSTTPEKDGAASKEKASTISFAATVSSVLAVIILLPIY</sequence>
<dbReference type="OrthoDB" id="671329at2759"/>
<name>A0A9D5CE17_9LILI</name>
<dbReference type="AlphaFoldDB" id="A0A9D5CE17"/>
<evidence type="ECO:0000256" key="1">
    <source>
        <dbReference type="ARBA" id="ARBA00004613"/>
    </source>
</evidence>
<feature type="domain" description="Gnk2-homologous" evidence="7">
    <location>
        <begin position="33"/>
        <end position="135"/>
    </location>
</feature>
<evidence type="ECO:0000313" key="8">
    <source>
        <dbReference type="EMBL" id="KAJ0971571.1"/>
    </source>
</evidence>
<comment type="similarity">
    <text evidence="5">Belongs to the cysteine-rich repeat secretory protein family.</text>
</comment>
<dbReference type="CDD" id="cd23509">
    <property type="entry name" value="Gnk2-like"/>
    <property type="match status" value="2"/>
</dbReference>
<dbReference type="InterPro" id="IPR038408">
    <property type="entry name" value="GNK2_sf"/>
</dbReference>
<evidence type="ECO:0000256" key="5">
    <source>
        <dbReference type="ARBA" id="ARBA00038515"/>
    </source>
</evidence>
<proteinExistence type="inferred from homology"/>
<keyword evidence="9" id="KW-1185">Reference proteome</keyword>
<dbReference type="PANTHER" id="PTHR32411">
    <property type="entry name" value="CYSTEINE-RICH REPEAT SECRETORY PROTEIN 38-RELATED"/>
    <property type="match status" value="1"/>
</dbReference>
<gene>
    <name evidence="8" type="ORF">J5N97_019530</name>
</gene>
<comment type="subcellular location">
    <subcellularLocation>
        <location evidence="1">Secreted</location>
    </subcellularLocation>
</comment>
<comment type="caution">
    <text evidence="8">The sequence shown here is derived from an EMBL/GenBank/DDBJ whole genome shotgun (WGS) entry which is preliminary data.</text>
</comment>
<evidence type="ECO:0000256" key="4">
    <source>
        <dbReference type="ARBA" id="ARBA00022737"/>
    </source>
</evidence>
<feature type="signal peptide" evidence="6">
    <location>
        <begin position="1"/>
        <end position="29"/>
    </location>
</feature>
<organism evidence="8 9">
    <name type="scientific">Dioscorea zingiberensis</name>
    <dbReference type="NCBI Taxonomy" id="325984"/>
    <lineage>
        <taxon>Eukaryota</taxon>
        <taxon>Viridiplantae</taxon>
        <taxon>Streptophyta</taxon>
        <taxon>Embryophyta</taxon>
        <taxon>Tracheophyta</taxon>
        <taxon>Spermatophyta</taxon>
        <taxon>Magnoliopsida</taxon>
        <taxon>Liliopsida</taxon>
        <taxon>Dioscoreales</taxon>
        <taxon>Dioscoreaceae</taxon>
        <taxon>Dioscorea</taxon>
    </lineage>
</organism>
<dbReference type="PANTHER" id="PTHR32411:SF43">
    <property type="entry name" value="CYSTEINE-RICH REPEAT SECRETORY PROTEIN 38"/>
    <property type="match status" value="1"/>
</dbReference>
<keyword evidence="4" id="KW-0677">Repeat</keyword>
<dbReference type="PROSITE" id="PS51473">
    <property type="entry name" value="GNK2"/>
    <property type="match status" value="2"/>
</dbReference>
<evidence type="ECO:0000256" key="3">
    <source>
        <dbReference type="ARBA" id="ARBA00022729"/>
    </source>
</evidence>
<dbReference type="Pfam" id="PF01657">
    <property type="entry name" value="Stress-antifung"/>
    <property type="match status" value="2"/>
</dbReference>
<dbReference type="InterPro" id="IPR050581">
    <property type="entry name" value="CRR_secretory_protein"/>
</dbReference>
<evidence type="ECO:0000259" key="7">
    <source>
        <dbReference type="PROSITE" id="PS51473"/>
    </source>
</evidence>
<reference evidence="8" key="2">
    <citation type="journal article" date="2022" name="Hortic Res">
        <title>The genome of Dioscorea zingiberensis sheds light on the biosynthesis, origin and evolution of the medicinally important diosgenin saponins.</title>
        <authorList>
            <person name="Li Y."/>
            <person name="Tan C."/>
            <person name="Li Z."/>
            <person name="Guo J."/>
            <person name="Li S."/>
            <person name="Chen X."/>
            <person name="Wang C."/>
            <person name="Dai X."/>
            <person name="Yang H."/>
            <person name="Song W."/>
            <person name="Hou L."/>
            <person name="Xu J."/>
            <person name="Tong Z."/>
            <person name="Xu A."/>
            <person name="Yuan X."/>
            <person name="Wang W."/>
            <person name="Yang Q."/>
            <person name="Chen L."/>
            <person name="Sun Z."/>
            <person name="Wang K."/>
            <person name="Pan B."/>
            <person name="Chen J."/>
            <person name="Bao Y."/>
            <person name="Liu F."/>
            <person name="Qi X."/>
            <person name="Gang D.R."/>
            <person name="Wen J."/>
            <person name="Li J."/>
        </authorList>
    </citation>
    <scope>NUCLEOTIDE SEQUENCE</scope>
    <source>
        <strain evidence="8">Dzin_1.0</strain>
    </source>
</reference>
<evidence type="ECO:0000256" key="2">
    <source>
        <dbReference type="ARBA" id="ARBA00022525"/>
    </source>
</evidence>
<keyword evidence="3 6" id="KW-0732">Signal</keyword>
<dbReference type="Proteomes" id="UP001085076">
    <property type="component" value="Miscellaneous, Linkage group lg05"/>
</dbReference>
<dbReference type="GO" id="GO:0005576">
    <property type="term" value="C:extracellular region"/>
    <property type="evidence" value="ECO:0007669"/>
    <property type="project" value="UniProtKB-SubCell"/>
</dbReference>
<keyword evidence="2" id="KW-0964">Secreted</keyword>
<dbReference type="InterPro" id="IPR002902">
    <property type="entry name" value="GNK2"/>
</dbReference>
<dbReference type="EMBL" id="JAGGNH010000005">
    <property type="protein sequence ID" value="KAJ0971571.1"/>
    <property type="molecule type" value="Genomic_DNA"/>
</dbReference>
<feature type="chain" id="PRO_5038788966" description="Gnk2-homologous domain-containing protein" evidence="6">
    <location>
        <begin position="30"/>
        <end position="298"/>
    </location>
</feature>